<dbReference type="InterPro" id="IPR003018">
    <property type="entry name" value="GAF"/>
</dbReference>
<dbReference type="GO" id="GO:0005886">
    <property type="term" value="C:plasma membrane"/>
    <property type="evidence" value="ECO:0007669"/>
    <property type="project" value="TreeGrafter"/>
</dbReference>
<dbReference type="PROSITE" id="PS50112">
    <property type="entry name" value="PAS"/>
    <property type="match status" value="1"/>
</dbReference>
<evidence type="ECO:0000313" key="1">
    <source>
        <dbReference type="EMBL" id="AWV88692.1"/>
    </source>
</evidence>
<dbReference type="Proteomes" id="UP000249799">
    <property type="component" value="Chromosome"/>
</dbReference>
<dbReference type="InterPro" id="IPR035965">
    <property type="entry name" value="PAS-like_dom_sf"/>
</dbReference>
<dbReference type="GO" id="GO:0006355">
    <property type="term" value="P:regulation of DNA-templated transcription"/>
    <property type="evidence" value="ECO:0007669"/>
    <property type="project" value="InterPro"/>
</dbReference>
<dbReference type="SUPFAM" id="SSF55073">
    <property type="entry name" value="Nucleotide cyclase"/>
    <property type="match status" value="1"/>
</dbReference>
<dbReference type="Gene3D" id="3.30.70.270">
    <property type="match status" value="1"/>
</dbReference>
<organism evidence="1 2">
    <name type="scientific">Bradymonas sediminis</name>
    <dbReference type="NCBI Taxonomy" id="1548548"/>
    <lineage>
        <taxon>Bacteria</taxon>
        <taxon>Deltaproteobacteria</taxon>
        <taxon>Bradymonadales</taxon>
        <taxon>Bradymonadaceae</taxon>
        <taxon>Bradymonas</taxon>
    </lineage>
</organism>
<dbReference type="EMBL" id="CP030032">
    <property type="protein sequence ID" value="AWV88692.1"/>
    <property type="molecule type" value="Genomic_DNA"/>
</dbReference>
<evidence type="ECO:0000313" key="2">
    <source>
        <dbReference type="Proteomes" id="UP000249799"/>
    </source>
</evidence>
<dbReference type="Pfam" id="PF01590">
    <property type="entry name" value="GAF"/>
    <property type="match status" value="1"/>
</dbReference>
<dbReference type="CDD" id="cd00130">
    <property type="entry name" value="PAS"/>
    <property type="match status" value="1"/>
</dbReference>
<dbReference type="SMART" id="SM00091">
    <property type="entry name" value="PAS"/>
    <property type="match status" value="1"/>
</dbReference>
<dbReference type="InterPro" id="IPR050469">
    <property type="entry name" value="Diguanylate_Cyclase"/>
</dbReference>
<proteinExistence type="predicted"/>
<sequence length="630" mass="69321">MALDDEPTIVTRAMSDEVFEALIEHLPDAVVFADLERRMEFVSKGFVEMFGYEPEEVIGENTRMLYANPSDFSAQGSQRFNPKADVVAGAYIVEYRRKDGTVFLGETRGVPVRDADGRTLGYMGIVRDVTKMVRDAEELQIVRHELAERLNRSQLLFDLSTREYQGVEDLLEFTLARAAKILGEQTAIFSRIAGQQYVIEAFVSQTGQAVERGTVFELGNTYCSIMLDSGGVLQISHMGQSEHAGHPCYENFALESYIGAPVEIGGKVVGTLNFTSSTPRVVRHPKVDEEFVTMLAGWLGVFFDRAQTQQRLARQNQNLDAMVELQDLLQRAELTQLESVRAFGEFLFEQVDILGLAVAVFDGGRLRVVDAQGSLDALSGNELPEQIVPETPGEFERPSLQRWQTSRSAMPGASMTLCANLSYAGQSVGALVVDVRGQDAFDRRDRPITELSAGLLAARLSVVRQYERAQHEATTDSLTGLSNRRESIRRIEHARRNAPGAPIELAILDVDEFKKVNDTHGHLVGDAVLRTLADTLQAHFPEAIATGRLGGEEFIVASHTHGEARLADALREMLQAFGAHKFSADGETFLVTFSAGAAQLGESEDIYAAIERADAGLYEAKRGGRARVVG</sequence>
<dbReference type="InterPro" id="IPR001610">
    <property type="entry name" value="PAC"/>
</dbReference>
<dbReference type="SMART" id="SM00065">
    <property type="entry name" value="GAF"/>
    <property type="match status" value="1"/>
</dbReference>
<dbReference type="CDD" id="cd01949">
    <property type="entry name" value="GGDEF"/>
    <property type="match status" value="1"/>
</dbReference>
<dbReference type="InterPro" id="IPR000014">
    <property type="entry name" value="PAS"/>
</dbReference>
<dbReference type="InterPro" id="IPR029016">
    <property type="entry name" value="GAF-like_dom_sf"/>
</dbReference>
<dbReference type="SMART" id="SM00086">
    <property type="entry name" value="PAC"/>
    <property type="match status" value="1"/>
</dbReference>
<dbReference type="GO" id="GO:0043709">
    <property type="term" value="P:cell adhesion involved in single-species biofilm formation"/>
    <property type="evidence" value="ECO:0007669"/>
    <property type="project" value="TreeGrafter"/>
</dbReference>
<dbReference type="PANTHER" id="PTHR45138:SF9">
    <property type="entry name" value="DIGUANYLATE CYCLASE DGCM-RELATED"/>
    <property type="match status" value="1"/>
</dbReference>
<dbReference type="Pfam" id="PF00990">
    <property type="entry name" value="GGDEF"/>
    <property type="match status" value="1"/>
</dbReference>
<dbReference type="NCBIfam" id="TIGR00229">
    <property type="entry name" value="sensory_box"/>
    <property type="match status" value="1"/>
</dbReference>
<dbReference type="InterPro" id="IPR013767">
    <property type="entry name" value="PAS_fold"/>
</dbReference>
<keyword evidence="2" id="KW-1185">Reference proteome</keyword>
<dbReference type="KEGG" id="bsed:DN745_04805"/>
<dbReference type="Gene3D" id="3.30.450.40">
    <property type="match status" value="1"/>
</dbReference>
<dbReference type="InterPro" id="IPR000160">
    <property type="entry name" value="GGDEF_dom"/>
</dbReference>
<dbReference type="PROSITE" id="PS50113">
    <property type="entry name" value="PAC"/>
    <property type="match status" value="1"/>
</dbReference>
<protein>
    <submittedName>
        <fullName evidence="1">Uncharacterized protein</fullName>
    </submittedName>
</protein>
<dbReference type="AlphaFoldDB" id="A0A2Z4FID2"/>
<dbReference type="SUPFAM" id="SSF55785">
    <property type="entry name" value="PYP-like sensor domain (PAS domain)"/>
    <property type="match status" value="1"/>
</dbReference>
<dbReference type="PROSITE" id="PS50887">
    <property type="entry name" value="GGDEF"/>
    <property type="match status" value="1"/>
</dbReference>
<dbReference type="PANTHER" id="PTHR45138">
    <property type="entry name" value="REGULATORY COMPONENTS OF SENSORY TRANSDUCTION SYSTEM"/>
    <property type="match status" value="1"/>
</dbReference>
<accession>A0A2Z4FID2</accession>
<gene>
    <name evidence="1" type="ORF">DN745_04805</name>
</gene>
<dbReference type="InterPro" id="IPR043128">
    <property type="entry name" value="Rev_trsase/Diguanyl_cyclase"/>
</dbReference>
<dbReference type="SMART" id="SM00267">
    <property type="entry name" value="GGDEF"/>
    <property type="match status" value="1"/>
</dbReference>
<dbReference type="OrthoDB" id="9790367at2"/>
<dbReference type="SUPFAM" id="SSF55781">
    <property type="entry name" value="GAF domain-like"/>
    <property type="match status" value="1"/>
</dbReference>
<dbReference type="RefSeq" id="WP_111332643.1">
    <property type="nucleotide sequence ID" value="NZ_CP030032.1"/>
</dbReference>
<dbReference type="InterPro" id="IPR029787">
    <property type="entry name" value="Nucleotide_cyclase"/>
</dbReference>
<dbReference type="GO" id="GO:1902201">
    <property type="term" value="P:negative regulation of bacterial-type flagellum-dependent cell motility"/>
    <property type="evidence" value="ECO:0007669"/>
    <property type="project" value="TreeGrafter"/>
</dbReference>
<dbReference type="Gene3D" id="3.30.450.20">
    <property type="entry name" value="PAS domain"/>
    <property type="match status" value="1"/>
</dbReference>
<dbReference type="InterPro" id="IPR000700">
    <property type="entry name" value="PAS-assoc_C"/>
</dbReference>
<name>A0A2Z4FID2_9DELT</name>
<dbReference type="Pfam" id="PF00989">
    <property type="entry name" value="PAS"/>
    <property type="match status" value="1"/>
</dbReference>
<dbReference type="NCBIfam" id="TIGR00254">
    <property type="entry name" value="GGDEF"/>
    <property type="match status" value="1"/>
</dbReference>
<reference evidence="1 2" key="1">
    <citation type="submission" date="2018-06" db="EMBL/GenBank/DDBJ databases">
        <title>Lujinxingia sediminis gen. nov. sp. nov., a new facultative anaerobic member of the class Deltaproteobacteria, and proposal of Lujinxingaceae fam. nov.</title>
        <authorList>
            <person name="Guo L.-Y."/>
            <person name="Li C.-M."/>
            <person name="Wang S."/>
            <person name="Du Z.-J."/>
        </authorList>
    </citation>
    <scope>NUCLEOTIDE SEQUENCE [LARGE SCALE GENOMIC DNA]</scope>
    <source>
        <strain evidence="1 2">FA350</strain>
    </source>
</reference>
<dbReference type="GO" id="GO:0052621">
    <property type="term" value="F:diguanylate cyclase activity"/>
    <property type="evidence" value="ECO:0007669"/>
    <property type="project" value="TreeGrafter"/>
</dbReference>